<dbReference type="InterPro" id="IPR036869">
    <property type="entry name" value="J_dom_sf"/>
</dbReference>
<feature type="region of interest" description="Disordered" evidence="1">
    <location>
        <begin position="106"/>
        <end position="137"/>
    </location>
</feature>
<dbReference type="EMBL" id="JAXIVS010000001">
    <property type="protein sequence ID" value="MDY7225060.1"/>
    <property type="molecule type" value="Genomic_DNA"/>
</dbReference>
<feature type="domain" description="FHA" evidence="2">
    <location>
        <begin position="24"/>
        <end position="73"/>
    </location>
</feature>
<proteinExistence type="predicted"/>
<dbReference type="Pfam" id="PF00498">
    <property type="entry name" value="FHA"/>
    <property type="match status" value="1"/>
</dbReference>
<name>A0ABU5GV66_9BACT</name>
<dbReference type="SMART" id="SM00271">
    <property type="entry name" value="DnaJ"/>
    <property type="match status" value="1"/>
</dbReference>
<keyword evidence="5" id="KW-1185">Reference proteome</keyword>
<dbReference type="Pfam" id="PF00226">
    <property type="entry name" value="DnaJ"/>
    <property type="match status" value="1"/>
</dbReference>
<dbReference type="InterPro" id="IPR001623">
    <property type="entry name" value="DnaJ_domain"/>
</dbReference>
<accession>A0ABU5GV66</accession>
<dbReference type="Gene3D" id="2.60.200.20">
    <property type="match status" value="1"/>
</dbReference>
<dbReference type="Proteomes" id="UP001291309">
    <property type="component" value="Unassembled WGS sequence"/>
</dbReference>
<dbReference type="Gene3D" id="1.10.287.110">
    <property type="entry name" value="DnaJ domain"/>
    <property type="match status" value="1"/>
</dbReference>
<dbReference type="RefSeq" id="WP_321543781.1">
    <property type="nucleotide sequence ID" value="NZ_JAXIVS010000001.1"/>
</dbReference>
<comment type="caution">
    <text evidence="4">The sequence shown here is derived from an EMBL/GenBank/DDBJ whole genome shotgun (WGS) entry which is preliminary data.</text>
</comment>
<dbReference type="CDD" id="cd06257">
    <property type="entry name" value="DnaJ"/>
    <property type="match status" value="1"/>
</dbReference>
<evidence type="ECO:0000313" key="5">
    <source>
        <dbReference type="Proteomes" id="UP001291309"/>
    </source>
</evidence>
<protein>
    <submittedName>
        <fullName evidence="4">FHA domain-containing protein</fullName>
    </submittedName>
</protein>
<feature type="domain" description="J" evidence="3">
    <location>
        <begin position="147"/>
        <end position="217"/>
    </location>
</feature>
<reference evidence="4 5" key="1">
    <citation type="submission" date="2023-12" db="EMBL/GenBank/DDBJ databases">
        <title>the genome sequence of Hyalangium sp. s54d21.</title>
        <authorList>
            <person name="Zhang X."/>
        </authorList>
    </citation>
    <scope>NUCLEOTIDE SEQUENCE [LARGE SCALE GENOMIC DNA]</scope>
    <source>
        <strain evidence="5">s54d21</strain>
    </source>
</reference>
<dbReference type="InterPro" id="IPR008984">
    <property type="entry name" value="SMAD_FHA_dom_sf"/>
</dbReference>
<gene>
    <name evidence="4" type="ORF">SYV04_01650</name>
</gene>
<evidence type="ECO:0000259" key="2">
    <source>
        <dbReference type="PROSITE" id="PS50006"/>
    </source>
</evidence>
<dbReference type="SMART" id="SM00240">
    <property type="entry name" value="FHA"/>
    <property type="match status" value="1"/>
</dbReference>
<dbReference type="SUPFAM" id="SSF46565">
    <property type="entry name" value="Chaperone J-domain"/>
    <property type="match status" value="1"/>
</dbReference>
<evidence type="ECO:0000256" key="1">
    <source>
        <dbReference type="SAM" id="MobiDB-lite"/>
    </source>
</evidence>
<dbReference type="PROSITE" id="PS50076">
    <property type="entry name" value="DNAJ_2"/>
    <property type="match status" value="1"/>
</dbReference>
<evidence type="ECO:0000313" key="4">
    <source>
        <dbReference type="EMBL" id="MDY7225060.1"/>
    </source>
</evidence>
<dbReference type="CDD" id="cd00060">
    <property type="entry name" value="FHA"/>
    <property type="match status" value="1"/>
</dbReference>
<dbReference type="PROSITE" id="PS50006">
    <property type="entry name" value="FHA_DOMAIN"/>
    <property type="match status" value="1"/>
</dbReference>
<evidence type="ECO:0000259" key="3">
    <source>
        <dbReference type="PROSITE" id="PS50076"/>
    </source>
</evidence>
<dbReference type="SUPFAM" id="SSF49879">
    <property type="entry name" value="SMAD/FHA domain"/>
    <property type="match status" value="1"/>
</dbReference>
<dbReference type="InterPro" id="IPR000253">
    <property type="entry name" value="FHA_dom"/>
</dbReference>
<sequence length="219" mass="24292">MFTITVGLSGTRRTVKETLASREIFVGRSKKCQVVLPEETVSGVHCRLVAIEGGALVLDEGSTNGTWLNGLPVVRPMLVTAEDELRVGPYLLTVQSLIGGVQAARPKRNEEYPWPSEDSVDGEPIPSAPRPQTNEAPTDVQVPQALLFWRLLGFQEGATLEEARAAYQTLAAQHHPDRVAQLNPQLRAEAEQRLREIEFAWQYIQRLCQKAQQEREAAA</sequence>
<organism evidence="4 5">
    <name type="scientific">Hyalangium rubrum</name>
    <dbReference type="NCBI Taxonomy" id="3103134"/>
    <lineage>
        <taxon>Bacteria</taxon>
        <taxon>Pseudomonadati</taxon>
        <taxon>Myxococcota</taxon>
        <taxon>Myxococcia</taxon>
        <taxon>Myxococcales</taxon>
        <taxon>Cystobacterineae</taxon>
        <taxon>Archangiaceae</taxon>
        <taxon>Hyalangium</taxon>
    </lineage>
</organism>